<dbReference type="PANTHER" id="PTHR46449:SF5">
    <property type="entry name" value="FAMILY WITH SEQUENCE SIMILARITY 47 MEMBER E"/>
    <property type="match status" value="1"/>
</dbReference>
<dbReference type="GO" id="GO:0000785">
    <property type="term" value="C:chromatin"/>
    <property type="evidence" value="ECO:0007669"/>
    <property type="project" value="TreeGrafter"/>
</dbReference>
<dbReference type="CTD" id="100129583"/>
<dbReference type="Pfam" id="PF14642">
    <property type="entry name" value="FAM47"/>
    <property type="match status" value="1"/>
</dbReference>
<dbReference type="GeneID" id="118471467"/>
<comment type="similarity">
    <text evidence="1">Belongs to the FAM47 family.</text>
</comment>
<feature type="region of interest" description="Disordered" evidence="2">
    <location>
        <begin position="138"/>
        <end position="188"/>
    </location>
</feature>
<dbReference type="KEGG" id="aoce:118471467"/>
<organism evidence="3 4">
    <name type="scientific">Amphiprion ocellaris</name>
    <name type="common">Clown anemonefish</name>
    <dbReference type="NCBI Taxonomy" id="80972"/>
    <lineage>
        <taxon>Eukaryota</taxon>
        <taxon>Metazoa</taxon>
        <taxon>Chordata</taxon>
        <taxon>Craniata</taxon>
        <taxon>Vertebrata</taxon>
        <taxon>Euteleostomi</taxon>
        <taxon>Actinopterygii</taxon>
        <taxon>Neopterygii</taxon>
        <taxon>Teleostei</taxon>
        <taxon>Neoteleostei</taxon>
        <taxon>Acanthomorphata</taxon>
        <taxon>Ovalentaria</taxon>
        <taxon>Pomacentridae</taxon>
        <taxon>Amphiprion</taxon>
    </lineage>
</organism>
<dbReference type="RefSeq" id="XP_035812165.1">
    <property type="nucleotide sequence ID" value="XM_035956272.2"/>
</dbReference>
<dbReference type="PANTHER" id="PTHR46449">
    <property type="entry name" value="ZGC:158260"/>
    <property type="match status" value="1"/>
</dbReference>
<dbReference type="Ensembl" id="ENSAOCT00000077869.1">
    <property type="protein sequence ID" value="ENSAOCP00000054047.1"/>
    <property type="gene ID" value="ENSAOCG00000032483.1"/>
</dbReference>
<protein>
    <submittedName>
        <fullName evidence="3">Uncharacterized protein</fullName>
    </submittedName>
</protein>
<dbReference type="Proteomes" id="UP001501940">
    <property type="component" value="Chromosome 6"/>
</dbReference>
<accession>A0AAQ5YMH5</accession>
<reference evidence="3" key="3">
    <citation type="submission" date="2025-09" db="UniProtKB">
        <authorList>
            <consortium name="Ensembl"/>
        </authorList>
    </citation>
    <scope>IDENTIFICATION</scope>
</reference>
<evidence type="ECO:0000256" key="2">
    <source>
        <dbReference type="SAM" id="MobiDB-lite"/>
    </source>
</evidence>
<name>A0AAQ5YMH5_AMPOC</name>
<reference evidence="3" key="2">
    <citation type="submission" date="2025-08" db="UniProtKB">
        <authorList>
            <consortium name="Ensembl"/>
        </authorList>
    </citation>
    <scope>IDENTIFICATION</scope>
</reference>
<dbReference type="AlphaFoldDB" id="A0AAQ5YMH5"/>
<dbReference type="GeneTree" id="ENSGT00940000178516"/>
<evidence type="ECO:0000313" key="3">
    <source>
        <dbReference type="Ensembl" id="ENSAOCP00000054047.1"/>
    </source>
</evidence>
<reference evidence="3 4" key="1">
    <citation type="submission" date="2022-01" db="EMBL/GenBank/DDBJ databases">
        <title>A chromosome-scale genome assembly of the false clownfish, Amphiprion ocellaris.</title>
        <authorList>
            <person name="Ryu T."/>
        </authorList>
    </citation>
    <scope>NUCLEOTIDE SEQUENCE [LARGE SCALE GENOMIC DNA]</scope>
</reference>
<sequence>METINKRPIFPWYKERLQTKYLKAPNKQPSVSTRWHFLNTSLDDFSGSQSGPSPLIFQGTPHHSSSQKPRKSLSKEHACFSKQMIQKQIRREYVASVEEQLKQHPLTMYPHYKDHMTPELFDQVVSILDPDMCINSASALPAPTGDHAEVEDEENSRESSEEEVFGHKKETSATKISTDVQNPSIRNPHILQMNVNNMKKDRAVTLDPLSTHEDAKTAARCFRKWMKRDSDNNGLSGRESCHSNKQEGQLCDKSL</sequence>
<feature type="region of interest" description="Disordered" evidence="2">
    <location>
        <begin position="228"/>
        <end position="255"/>
    </location>
</feature>
<evidence type="ECO:0000313" key="4">
    <source>
        <dbReference type="Proteomes" id="UP001501940"/>
    </source>
</evidence>
<dbReference type="InterPro" id="IPR032743">
    <property type="entry name" value="FAM47"/>
</dbReference>
<feature type="compositionally biased region" description="Polar residues" evidence="2">
    <location>
        <begin position="173"/>
        <end position="185"/>
    </location>
</feature>
<proteinExistence type="inferred from homology"/>
<keyword evidence="4" id="KW-1185">Reference proteome</keyword>
<evidence type="ECO:0000256" key="1">
    <source>
        <dbReference type="ARBA" id="ARBA00005277"/>
    </source>
</evidence>
<dbReference type="GO" id="GO:0045815">
    <property type="term" value="P:transcription initiation-coupled chromatin remodeling"/>
    <property type="evidence" value="ECO:0007669"/>
    <property type="project" value="TreeGrafter"/>
</dbReference>
<feature type="compositionally biased region" description="Basic and acidic residues" evidence="2">
    <location>
        <begin position="156"/>
        <end position="172"/>
    </location>
</feature>
<feature type="region of interest" description="Disordered" evidence="2">
    <location>
        <begin position="49"/>
        <end position="75"/>
    </location>
</feature>